<comment type="caution">
    <text evidence="1">The sequence shown here is derived from an EMBL/GenBank/DDBJ whole genome shotgun (WGS) entry which is preliminary data.</text>
</comment>
<organism evidence="1 2">
    <name type="scientific">Succinatimonas hippei (strain DSM 22608 / JCM 16073 / KCTC 15190 / YIT 12066)</name>
    <dbReference type="NCBI Taxonomy" id="762983"/>
    <lineage>
        <taxon>Bacteria</taxon>
        <taxon>Pseudomonadati</taxon>
        <taxon>Pseudomonadota</taxon>
        <taxon>Gammaproteobacteria</taxon>
        <taxon>Aeromonadales</taxon>
        <taxon>Succinivibrionaceae</taxon>
        <taxon>Succinatimonas</taxon>
    </lineage>
</organism>
<protein>
    <submittedName>
        <fullName evidence="1">Uncharacterized protein</fullName>
    </submittedName>
</protein>
<evidence type="ECO:0000313" key="2">
    <source>
        <dbReference type="Proteomes" id="UP000018458"/>
    </source>
</evidence>
<dbReference type="AlphaFoldDB" id="E8LMQ3"/>
<dbReference type="EMBL" id="AEVO01000144">
    <property type="protein sequence ID" value="EFY06200.1"/>
    <property type="molecule type" value="Genomic_DNA"/>
</dbReference>
<name>E8LMQ3_SUCHY</name>
<dbReference type="Proteomes" id="UP000018458">
    <property type="component" value="Unassembled WGS sequence"/>
</dbReference>
<evidence type="ECO:0000313" key="1">
    <source>
        <dbReference type="EMBL" id="EFY06200.1"/>
    </source>
</evidence>
<keyword evidence="2" id="KW-1185">Reference proteome</keyword>
<gene>
    <name evidence="1" type="ORF">HMPREF9444_02047</name>
</gene>
<proteinExistence type="predicted"/>
<dbReference type="HOGENOM" id="CLU_2959128_0_0_6"/>
<reference evidence="1 2" key="1">
    <citation type="submission" date="2011-01" db="EMBL/GenBank/DDBJ databases">
        <authorList>
            <person name="Weinstock G."/>
            <person name="Sodergren E."/>
            <person name="Clifton S."/>
            <person name="Fulton L."/>
            <person name="Fulton B."/>
            <person name="Courtney L."/>
            <person name="Fronick C."/>
            <person name="Harrison M."/>
            <person name="Strong C."/>
            <person name="Farmer C."/>
            <person name="Delahaunty K."/>
            <person name="Markovic C."/>
            <person name="Hall O."/>
            <person name="Minx P."/>
            <person name="Tomlinson C."/>
            <person name="Mitreva M."/>
            <person name="Hou S."/>
            <person name="Chen J."/>
            <person name="Wollam A."/>
            <person name="Pepin K.H."/>
            <person name="Johnson M."/>
            <person name="Bhonagiri V."/>
            <person name="Zhang X."/>
            <person name="Suruliraj S."/>
            <person name="Warren W."/>
            <person name="Chinwalla A."/>
            <person name="Mardis E.R."/>
            <person name="Wilson R.K."/>
        </authorList>
    </citation>
    <scope>NUCLEOTIDE SEQUENCE [LARGE SCALE GENOMIC DNA]</scope>
    <source>
        <strain evidence="2">DSM 22608 / JCM 16073 / KCTC 15190 / YIT 12066</strain>
    </source>
</reference>
<accession>E8LMQ3</accession>
<sequence length="59" mass="6665">MLLLNTALIQSLLNNLDIAPFPQKARRIISGIAKPVILCKNHDKITRIITDNNLLLKIF</sequence>